<protein>
    <recommendedName>
        <fullName evidence="4">Secreted protein</fullName>
    </recommendedName>
</protein>
<sequence length="120" mass="13273">MWVFMNIGCLLRSLPADVVFDNITGYSFTCDLTDNIAAPWPASSSASSLSLCAPEMSLPALPTSETLKNPGICNCLCFFLYELFLFCFHNSWLSRLRVGSAGSHFFNFCCQCTIVLKSFS</sequence>
<dbReference type="EMBL" id="BDQV01000090">
    <property type="protein sequence ID" value="GAY53275.1"/>
    <property type="molecule type" value="Genomic_DNA"/>
</dbReference>
<dbReference type="AlphaFoldDB" id="A0A2H5PME4"/>
<reference evidence="2 3" key="1">
    <citation type="journal article" date="2017" name="Front. Genet.">
        <title>Draft sequencing of the heterozygous diploid genome of Satsuma (Citrus unshiu Marc.) using a hybrid assembly approach.</title>
        <authorList>
            <person name="Shimizu T."/>
            <person name="Tanizawa Y."/>
            <person name="Mochizuki T."/>
            <person name="Nagasaki H."/>
            <person name="Yoshioka T."/>
            <person name="Toyoda A."/>
            <person name="Fujiyama A."/>
            <person name="Kaminuma E."/>
            <person name="Nakamura Y."/>
        </authorList>
    </citation>
    <scope>NUCLEOTIDE SEQUENCE [LARGE SCALE GENOMIC DNA]</scope>
    <source>
        <strain evidence="3">cv. Miyagawa wase</strain>
    </source>
</reference>
<accession>A0A2H5PME4</accession>
<dbReference type="PANTHER" id="PTHR33831:SF4">
    <property type="entry name" value="GPI-ANCHORED PROTEIN"/>
    <property type="match status" value="1"/>
</dbReference>
<dbReference type="PANTHER" id="PTHR33831">
    <property type="entry name" value="GPI-ANCHORED PROTEIN"/>
    <property type="match status" value="1"/>
</dbReference>
<keyword evidence="1" id="KW-0732">Signal</keyword>
<name>A0A2H5PME4_CITUN</name>
<dbReference type="Proteomes" id="UP000236630">
    <property type="component" value="Unassembled WGS sequence"/>
</dbReference>
<dbReference type="InterPro" id="IPR040336">
    <property type="entry name" value="At1g61900-like"/>
</dbReference>
<evidence type="ECO:0008006" key="4">
    <source>
        <dbReference type="Google" id="ProtNLM"/>
    </source>
</evidence>
<gene>
    <name evidence="2" type="ORF">CUMW_148030</name>
</gene>
<comment type="caution">
    <text evidence="2">The sequence shown here is derived from an EMBL/GenBank/DDBJ whole genome shotgun (WGS) entry which is preliminary data.</text>
</comment>
<organism evidence="2 3">
    <name type="scientific">Citrus unshiu</name>
    <name type="common">Satsuma mandarin</name>
    <name type="synonym">Citrus nobilis var. unshiu</name>
    <dbReference type="NCBI Taxonomy" id="55188"/>
    <lineage>
        <taxon>Eukaryota</taxon>
        <taxon>Viridiplantae</taxon>
        <taxon>Streptophyta</taxon>
        <taxon>Embryophyta</taxon>
        <taxon>Tracheophyta</taxon>
        <taxon>Spermatophyta</taxon>
        <taxon>Magnoliopsida</taxon>
        <taxon>eudicotyledons</taxon>
        <taxon>Gunneridae</taxon>
        <taxon>Pentapetalae</taxon>
        <taxon>rosids</taxon>
        <taxon>malvids</taxon>
        <taxon>Sapindales</taxon>
        <taxon>Rutaceae</taxon>
        <taxon>Aurantioideae</taxon>
        <taxon>Citrus</taxon>
    </lineage>
</organism>
<evidence type="ECO:0000256" key="1">
    <source>
        <dbReference type="SAM" id="SignalP"/>
    </source>
</evidence>
<dbReference type="GO" id="GO:0005886">
    <property type="term" value="C:plasma membrane"/>
    <property type="evidence" value="ECO:0007669"/>
    <property type="project" value="TreeGrafter"/>
</dbReference>
<feature type="chain" id="PRO_5015080638" description="Secreted protein" evidence="1">
    <location>
        <begin position="21"/>
        <end position="120"/>
    </location>
</feature>
<keyword evidence="3" id="KW-1185">Reference proteome</keyword>
<feature type="signal peptide" evidence="1">
    <location>
        <begin position="1"/>
        <end position="20"/>
    </location>
</feature>
<evidence type="ECO:0000313" key="3">
    <source>
        <dbReference type="Proteomes" id="UP000236630"/>
    </source>
</evidence>
<proteinExistence type="predicted"/>
<evidence type="ECO:0000313" key="2">
    <source>
        <dbReference type="EMBL" id="GAY53275.1"/>
    </source>
</evidence>
<dbReference type="EMBL" id="BDQV01000090">
    <property type="protein sequence ID" value="GAY53274.1"/>
    <property type="molecule type" value="Genomic_DNA"/>
</dbReference>